<dbReference type="Proteomes" id="UP000504607">
    <property type="component" value="Chromosome 13"/>
</dbReference>
<dbReference type="GO" id="GO:0006357">
    <property type="term" value="P:regulation of transcription by RNA polymerase II"/>
    <property type="evidence" value="ECO:0007669"/>
    <property type="project" value="TreeGrafter"/>
</dbReference>
<keyword evidence="4" id="KW-0539">Nucleus</keyword>
<evidence type="ECO:0000256" key="2">
    <source>
        <dbReference type="ARBA" id="ARBA00022574"/>
    </source>
</evidence>
<dbReference type="Pfam" id="PF08513">
    <property type="entry name" value="LisH"/>
    <property type="match status" value="1"/>
</dbReference>
<dbReference type="SMART" id="SM00667">
    <property type="entry name" value="LisH"/>
    <property type="match status" value="1"/>
</dbReference>
<name>A0A6I9S3Q8_ELAGV</name>
<dbReference type="AlphaFoldDB" id="A0A6I9S3Q8"/>
<dbReference type="GO" id="GO:0000118">
    <property type="term" value="C:histone deacetylase complex"/>
    <property type="evidence" value="ECO:0007669"/>
    <property type="project" value="TreeGrafter"/>
</dbReference>
<evidence type="ECO:0000256" key="3">
    <source>
        <dbReference type="ARBA" id="ARBA00022737"/>
    </source>
</evidence>
<evidence type="ECO:0000313" key="6">
    <source>
        <dbReference type="Proteomes" id="UP000504607"/>
    </source>
</evidence>
<dbReference type="PANTHER" id="PTHR22846:SF2">
    <property type="entry name" value="F-BOX-LIKE_WD REPEAT-CONTAINING PROTEIN EBI"/>
    <property type="match status" value="1"/>
</dbReference>
<dbReference type="PROSITE" id="PS50896">
    <property type="entry name" value="LISH"/>
    <property type="match status" value="1"/>
</dbReference>
<dbReference type="GeneID" id="105056146"/>
<dbReference type="InterPro" id="IPR045183">
    <property type="entry name" value="Ebi-like"/>
</dbReference>
<proteinExistence type="predicted"/>
<dbReference type="PANTHER" id="PTHR22846">
    <property type="entry name" value="WD40 REPEAT PROTEIN"/>
    <property type="match status" value="1"/>
</dbReference>
<feature type="compositionally biased region" description="Polar residues" evidence="5">
    <location>
        <begin position="173"/>
        <end position="182"/>
    </location>
</feature>
<keyword evidence="3" id="KW-0677">Repeat</keyword>
<reference evidence="7" key="1">
    <citation type="submission" date="2025-08" db="UniProtKB">
        <authorList>
            <consortium name="RefSeq"/>
        </authorList>
    </citation>
    <scope>IDENTIFICATION</scope>
</reference>
<dbReference type="GO" id="GO:0003714">
    <property type="term" value="F:transcription corepressor activity"/>
    <property type="evidence" value="ECO:0007669"/>
    <property type="project" value="InterPro"/>
</dbReference>
<dbReference type="InterPro" id="IPR006594">
    <property type="entry name" value="LisH"/>
</dbReference>
<gene>
    <name evidence="7" type="primary">LOC105056146</name>
</gene>
<feature type="region of interest" description="Disordered" evidence="5">
    <location>
        <begin position="93"/>
        <end position="182"/>
    </location>
</feature>
<evidence type="ECO:0000256" key="1">
    <source>
        <dbReference type="ARBA" id="ARBA00004123"/>
    </source>
</evidence>
<comment type="subcellular location">
    <subcellularLocation>
        <location evidence="1">Nucleus</location>
    </subcellularLocation>
</comment>
<dbReference type="RefSeq" id="XP_010936535.1">
    <property type="nucleotide sequence ID" value="XM_010938233.3"/>
</dbReference>
<evidence type="ECO:0000256" key="5">
    <source>
        <dbReference type="SAM" id="MobiDB-lite"/>
    </source>
</evidence>
<keyword evidence="6" id="KW-1185">Reference proteome</keyword>
<keyword evidence="2" id="KW-0853">WD repeat</keyword>
<protein>
    <submittedName>
        <fullName evidence="7">WD40 repeat-containing protein HOS15 isoform X2</fullName>
    </submittedName>
</protein>
<dbReference type="Gene3D" id="1.20.960.30">
    <property type="match status" value="1"/>
</dbReference>
<sequence>MARNPTESNDELNYLVLRYLLESGFTNAAFAFGYESRINRTPVEEDLIPSGTLVAIVQKGLLYKELQEKLGNGNSNLMTKDINEIQQMIKEKKEKIKKEREKENNNKCESKRERQDTDREQEKDKKMKKSNEEEKEKEMEQREHQDKDIAKDHEHMTKAKLSEDGVSGVHPLTQKSSYGMRN</sequence>
<evidence type="ECO:0000256" key="4">
    <source>
        <dbReference type="ARBA" id="ARBA00023242"/>
    </source>
</evidence>
<evidence type="ECO:0000313" key="7">
    <source>
        <dbReference type="RefSeq" id="XP_010936535.1"/>
    </source>
</evidence>
<feature type="compositionally biased region" description="Basic and acidic residues" evidence="5">
    <location>
        <begin position="93"/>
        <end position="163"/>
    </location>
</feature>
<dbReference type="OrthoDB" id="1367865at2759"/>
<accession>A0A6I9S3Q8</accession>
<organism evidence="6 7">
    <name type="scientific">Elaeis guineensis var. tenera</name>
    <name type="common">Oil palm</name>
    <dbReference type="NCBI Taxonomy" id="51953"/>
    <lineage>
        <taxon>Eukaryota</taxon>
        <taxon>Viridiplantae</taxon>
        <taxon>Streptophyta</taxon>
        <taxon>Embryophyta</taxon>
        <taxon>Tracheophyta</taxon>
        <taxon>Spermatophyta</taxon>
        <taxon>Magnoliopsida</taxon>
        <taxon>Liliopsida</taxon>
        <taxon>Arecaceae</taxon>
        <taxon>Arecoideae</taxon>
        <taxon>Cocoseae</taxon>
        <taxon>Elaeidinae</taxon>
        <taxon>Elaeis</taxon>
    </lineage>
</organism>